<dbReference type="AlphaFoldDB" id="A0A183TW45"/>
<dbReference type="EMBL" id="UYWY01000219">
    <property type="protein sequence ID" value="VDM24280.1"/>
    <property type="molecule type" value="Genomic_DNA"/>
</dbReference>
<sequence>MDDCAIGHLTAHIHAIGRHGRSYLCYGTLRSQTCSSPDTAITDIFVTRHLSRSHLCHGTLWSQTCSSPDAALADIRVTGDYDRAHLCHGT</sequence>
<organism evidence="2 3">
    <name type="scientific">Toxocara canis</name>
    <name type="common">Canine roundworm</name>
    <dbReference type="NCBI Taxonomy" id="6265"/>
    <lineage>
        <taxon>Eukaryota</taxon>
        <taxon>Metazoa</taxon>
        <taxon>Ecdysozoa</taxon>
        <taxon>Nematoda</taxon>
        <taxon>Chromadorea</taxon>
        <taxon>Rhabditida</taxon>
        <taxon>Spirurina</taxon>
        <taxon>Ascaridomorpha</taxon>
        <taxon>Ascaridoidea</taxon>
        <taxon>Toxocaridae</taxon>
        <taxon>Toxocara</taxon>
    </lineage>
</organism>
<evidence type="ECO:0000313" key="3">
    <source>
        <dbReference type="WBParaSite" id="TCNE_0000046401-mRNA-1"/>
    </source>
</evidence>
<dbReference type="Proteomes" id="UP000050794">
    <property type="component" value="Unassembled WGS sequence"/>
</dbReference>
<accession>A0A183TW45</accession>
<dbReference type="WBParaSite" id="TCNE_0000046401-mRNA-1">
    <property type="protein sequence ID" value="TCNE_0000046401-mRNA-1"/>
    <property type="gene ID" value="TCNE_0000046401"/>
</dbReference>
<evidence type="ECO:0000313" key="2">
    <source>
        <dbReference type="Proteomes" id="UP000050794"/>
    </source>
</evidence>
<reference evidence="3" key="1">
    <citation type="submission" date="2016-06" db="UniProtKB">
        <authorList>
            <consortium name="WormBaseParasite"/>
        </authorList>
    </citation>
    <scope>IDENTIFICATION</scope>
</reference>
<proteinExistence type="predicted"/>
<reference evidence="1 2" key="2">
    <citation type="submission" date="2018-11" db="EMBL/GenBank/DDBJ databases">
        <authorList>
            <consortium name="Pathogen Informatics"/>
        </authorList>
    </citation>
    <scope>NUCLEOTIDE SEQUENCE [LARGE SCALE GENOMIC DNA]</scope>
</reference>
<gene>
    <name evidence="1" type="ORF">TCNE_LOCUS465</name>
</gene>
<keyword evidence="2" id="KW-1185">Reference proteome</keyword>
<name>A0A183TW45_TOXCA</name>
<evidence type="ECO:0000313" key="1">
    <source>
        <dbReference type="EMBL" id="VDM24280.1"/>
    </source>
</evidence>
<protein>
    <submittedName>
        <fullName evidence="1 3">Uncharacterized protein</fullName>
    </submittedName>
</protein>